<dbReference type="Pfam" id="PF01753">
    <property type="entry name" value="zf-MYND"/>
    <property type="match status" value="1"/>
</dbReference>
<dbReference type="InterPro" id="IPR051664">
    <property type="entry name" value="MYND-type_zinc_finger"/>
</dbReference>
<comment type="subcellular location">
    <subcellularLocation>
        <location evidence="1">Cytoplasm</location>
    </subcellularLocation>
</comment>
<evidence type="ECO:0000259" key="9">
    <source>
        <dbReference type="PROSITE" id="PS50865"/>
    </source>
</evidence>
<keyword evidence="4" id="KW-0479">Metal-binding</keyword>
<dbReference type="PROSITE" id="PS50865">
    <property type="entry name" value="ZF_MYND_2"/>
    <property type="match status" value="1"/>
</dbReference>
<feature type="region of interest" description="Disordered" evidence="8">
    <location>
        <begin position="159"/>
        <end position="194"/>
    </location>
</feature>
<dbReference type="GO" id="GO:0005737">
    <property type="term" value="C:cytoplasm"/>
    <property type="evidence" value="ECO:0007669"/>
    <property type="project" value="UniProtKB-SubCell"/>
</dbReference>
<evidence type="ECO:0000256" key="3">
    <source>
        <dbReference type="ARBA" id="ARBA00022490"/>
    </source>
</evidence>
<keyword evidence="11" id="KW-1185">Reference proteome</keyword>
<evidence type="ECO:0000256" key="6">
    <source>
        <dbReference type="ARBA" id="ARBA00022833"/>
    </source>
</evidence>
<evidence type="ECO:0000313" key="10">
    <source>
        <dbReference type="EMBL" id="TPX57402.1"/>
    </source>
</evidence>
<evidence type="ECO:0000256" key="8">
    <source>
        <dbReference type="SAM" id="MobiDB-lite"/>
    </source>
</evidence>
<dbReference type="Gene3D" id="6.10.140.2220">
    <property type="match status" value="1"/>
</dbReference>
<evidence type="ECO:0000256" key="2">
    <source>
        <dbReference type="ARBA" id="ARBA00010655"/>
    </source>
</evidence>
<evidence type="ECO:0000256" key="5">
    <source>
        <dbReference type="ARBA" id="ARBA00022771"/>
    </source>
</evidence>
<gene>
    <name evidence="10" type="ORF">PhCBS80983_g03855</name>
</gene>
<proteinExistence type="inferred from homology"/>
<name>A0A507E0Z5_9FUNG</name>
<keyword evidence="3" id="KW-0963">Cytoplasm</keyword>
<comment type="caution">
    <text evidence="10">The sequence shown here is derived from an EMBL/GenBank/DDBJ whole genome shotgun (WGS) entry which is preliminary data.</text>
</comment>
<comment type="similarity">
    <text evidence="2">Belongs to the MUB1/samB family.</text>
</comment>
<dbReference type="EMBL" id="QEAQ01000053">
    <property type="protein sequence ID" value="TPX57402.1"/>
    <property type="molecule type" value="Genomic_DNA"/>
</dbReference>
<evidence type="ECO:0000313" key="11">
    <source>
        <dbReference type="Proteomes" id="UP000318582"/>
    </source>
</evidence>
<dbReference type="PANTHER" id="PTHR47442:SF1">
    <property type="entry name" value="MYND-TYPE ZINC FINGER PROTEIN MUB1"/>
    <property type="match status" value="1"/>
</dbReference>
<dbReference type="AlphaFoldDB" id="A0A507E0Z5"/>
<feature type="domain" description="MYND-type" evidence="9">
    <location>
        <begin position="317"/>
        <end position="358"/>
    </location>
</feature>
<organism evidence="10 11">
    <name type="scientific">Powellomyces hirtus</name>
    <dbReference type="NCBI Taxonomy" id="109895"/>
    <lineage>
        <taxon>Eukaryota</taxon>
        <taxon>Fungi</taxon>
        <taxon>Fungi incertae sedis</taxon>
        <taxon>Chytridiomycota</taxon>
        <taxon>Chytridiomycota incertae sedis</taxon>
        <taxon>Chytridiomycetes</taxon>
        <taxon>Spizellomycetales</taxon>
        <taxon>Powellomycetaceae</taxon>
        <taxon>Powellomyces</taxon>
    </lineage>
</organism>
<protein>
    <recommendedName>
        <fullName evidence="9">MYND-type domain-containing protein</fullName>
    </recommendedName>
</protein>
<sequence>MVRQNNFYGLSSVAPVTPTASIALTAPCYDKRALTCTDPLPLSHSLLQIMHMTANGRIAVILCSDGGVELIVRAVMKGLARMATSEMKDRRRWEMCVTAGVCALSNIAIRTNQRLRKRLVEAGVIKVLSVILGGTGPIQCELHGHFLPDADPAFVTSTPTVQAAAPPPSSDQGPANVWSQAPASLPPPPPQPSSIEYMIPHPTLLPALKMTAYLSKYSNLRVVLHEHCTFARTQKYTLPAFYPEIRHWAVLCMRNAFRRGTPTSGHTGLDICSLPTTPTSPAPSSLIQLPTPRPSTHEYPEPHLRICGNLSPAETDHAHCHKNESFDRQFLKCSRCRRVVYCSKQCQLDAWPLHRFWCLKAEAHMADADAAATPEDK</sequence>
<keyword evidence="5 7" id="KW-0863">Zinc-finger</keyword>
<keyword evidence="6" id="KW-0862">Zinc</keyword>
<accession>A0A507E0Z5</accession>
<evidence type="ECO:0000256" key="7">
    <source>
        <dbReference type="PROSITE-ProRule" id="PRU00134"/>
    </source>
</evidence>
<dbReference type="GO" id="GO:0007163">
    <property type="term" value="P:establishment or maintenance of cell polarity"/>
    <property type="evidence" value="ECO:0007669"/>
    <property type="project" value="TreeGrafter"/>
</dbReference>
<evidence type="ECO:0000256" key="4">
    <source>
        <dbReference type="ARBA" id="ARBA00022723"/>
    </source>
</evidence>
<dbReference type="SUPFAM" id="SSF144232">
    <property type="entry name" value="HIT/MYND zinc finger-like"/>
    <property type="match status" value="1"/>
</dbReference>
<dbReference type="PANTHER" id="PTHR47442">
    <property type="entry name" value="MYND-TYPE ZINC FINGER PROTEIN MUB1"/>
    <property type="match status" value="1"/>
</dbReference>
<dbReference type="GO" id="GO:1990304">
    <property type="term" value="C:MUB1-RAD6-UBR2 ubiquitin ligase complex"/>
    <property type="evidence" value="ECO:0007669"/>
    <property type="project" value="TreeGrafter"/>
</dbReference>
<dbReference type="GO" id="GO:0006511">
    <property type="term" value="P:ubiquitin-dependent protein catabolic process"/>
    <property type="evidence" value="ECO:0007669"/>
    <property type="project" value="TreeGrafter"/>
</dbReference>
<dbReference type="Proteomes" id="UP000318582">
    <property type="component" value="Unassembled WGS sequence"/>
</dbReference>
<dbReference type="PROSITE" id="PS01360">
    <property type="entry name" value="ZF_MYND_1"/>
    <property type="match status" value="1"/>
</dbReference>
<dbReference type="GO" id="GO:0008270">
    <property type="term" value="F:zinc ion binding"/>
    <property type="evidence" value="ECO:0007669"/>
    <property type="project" value="UniProtKB-KW"/>
</dbReference>
<evidence type="ECO:0000256" key="1">
    <source>
        <dbReference type="ARBA" id="ARBA00004496"/>
    </source>
</evidence>
<dbReference type="InterPro" id="IPR002893">
    <property type="entry name" value="Znf_MYND"/>
</dbReference>
<reference evidence="10 11" key="1">
    <citation type="journal article" date="2019" name="Sci. Rep.">
        <title>Comparative genomics of chytrid fungi reveal insights into the obligate biotrophic and pathogenic lifestyle of Synchytrium endobioticum.</title>
        <authorList>
            <person name="van de Vossenberg B.T.L.H."/>
            <person name="Warris S."/>
            <person name="Nguyen H.D.T."/>
            <person name="van Gent-Pelzer M.P.E."/>
            <person name="Joly D.L."/>
            <person name="van de Geest H.C."/>
            <person name="Bonants P.J.M."/>
            <person name="Smith D.S."/>
            <person name="Levesque C.A."/>
            <person name="van der Lee T.A.J."/>
        </authorList>
    </citation>
    <scope>NUCLEOTIDE SEQUENCE [LARGE SCALE GENOMIC DNA]</scope>
    <source>
        <strain evidence="10 11">CBS 809.83</strain>
    </source>
</reference>